<dbReference type="SUPFAM" id="SSF48403">
    <property type="entry name" value="Ankyrin repeat"/>
    <property type="match status" value="3"/>
</dbReference>
<dbReference type="PROSITE" id="PS50088">
    <property type="entry name" value="ANK_REPEAT"/>
    <property type="match status" value="13"/>
</dbReference>
<feature type="repeat" description="ANK" evidence="3">
    <location>
        <begin position="1425"/>
        <end position="1464"/>
    </location>
</feature>
<keyword evidence="8" id="KW-1185">Reference proteome</keyword>
<feature type="repeat" description="ANK" evidence="3">
    <location>
        <begin position="1206"/>
        <end position="1238"/>
    </location>
</feature>
<feature type="repeat" description="ANK" evidence="3">
    <location>
        <begin position="1239"/>
        <end position="1271"/>
    </location>
</feature>
<dbReference type="PANTHER" id="PTHR24123:SF141">
    <property type="entry name" value="ANKYRIN 2, ISOFORM U"/>
    <property type="match status" value="1"/>
</dbReference>
<accession>A0A6J8CUR7</accession>
<feature type="repeat" description="ANK" evidence="3">
    <location>
        <begin position="902"/>
        <end position="934"/>
    </location>
</feature>
<dbReference type="SUPFAM" id="SSF52540">
    <property type="entry name" value="P-loop containing nucleoside triphosphate hydrolases"/>
    <property type="match status" value="1"/>
</dbReference>
<dbReference type="InterPro" id="IPR036770">
    <property type="entry name" value="Ankyrin_rpt-contain_sf"/>
</dbReference>
<protein>
    <submittedName>
        <fullName evidence="7">Uncharacterized protein</fullName>
    </submittedName>
</protein>
<evidence type="ECO:0000256" key="3">
    <source>
        <dbReference type="PROSITE-ProRule" id="PRU00023"/>
    </source>
</evidence>
<dbReference type="EMBL" id="CACVKT020006008">
    <property type="protein sequence ID" value="CAC5399401.1"/>
    <property type="molecule type" value="Genomic_DNA"/>
</dbReference>
<dbReference type="InterPro" id="IPR027417">
    <property type="entry name" value="P-loop_NTPase"/>
</dbReference>
<dbReference type="Pfam" id="PF13637">
    <property type="entry name" value="Ank_4"/>
    <property type="match status" value="1"/>
</dbReference>
<keyword evidence="2 3" id="KW-0040">ANK repeat</keyword>
<proteinExistence type="predicted"/>
<keyword evidence="4" id="KW-0175">Coiled coil</keyword>
<gene>
    <name evidence="7" type="ORF">MCOR_33668</name>
</gene>
<evidence type="ECO:0000313" key="7">
    <source>
        <dbReference type="EMBL" id="CAC5399401.1"/>
    </source>
</evidence>
<feature type="domain" description="DZIP3-like HEPN" evidence="5">
    <location>
        <begin position="197"/>
        <end position="326"/>
    </location>
</feature>
<dbReference type="Pfam" id="PF00023">
    <property type="entry name" value="Ank"/>
    <property type="match status" value="2"/>
</dbReference>
<dbReference type="InterPro" id="IPR041249">
    <property type="entry name" value="HEPN_DZIP3"/>
</dbReference>
<dbReference type="Pfam" id="PF20720">
    <property type="entry name" value="nSTAND3"/>
    <property type="match status" value="1"/>
</dbReference>
<evidence type="ECO:0000256" key="2">
    <source>
        <dbReference type="ARBA" id="ARBA00023043"/>
    </source>
</evidence>
<reference evidence="7 8" key="1">
    <citation type="submission" date="2020-06" db="EMBL/GenBank/DDBJ databases">
        <authorList>
            <person name="Li R."/>
            <person name="Bekaert M."/>
        </authorList>
    </citation>
    <scope>NUCLEOTIDE SEQUENCE [LARGE SCALE GENOMIC DNA]</scope>
    <source>
        <strain evidence="8">wild</strain>
    </source>
</reference>
<feature type="coiled-coil region" evidence="4">
    <location>
        <begin position="21"/>
        <end position="48"/>
    </location>
</feature>
<organism evidence="7 8">
    <name type="scientific">Mytilus coruscus</name>
    <name type="common">Sea mussel</name>
    <dbReference type="NCBI Taxonomy" id="42192"/>
    <lineage>
        <taxon>Eukaryota</taxon>
        <taxon>Metazoa</taxon>
        <taxon>Spiralia</taxon>
        <taxon>Lophotrochozoa</taxon>
        <taxon>Mollusca</taxon>
        <taxon>Bivalvia</taxon>
        <taxon>Autobranchia</taxon>
        <taxon>Pteriomorphia</taxon>
        <taxon>Mytilida</taxon>
        <taxon>Mytiloidea</taxon>
        <taxon>Mytilidae</taxon>
        <taxon>Mytilinae</taxon>
        <taxon>Mytilus</taxon>
    </lineage>
</organism>
<keyword evidence="1" id="KW-0677">Repeat</keyword>
<feature type="repeat" description="ANK" evidence="3">
    <location>
        <begin position="936"/>
        <end position="968"/>
    </location>
</feature>
<dbReference type="Pfam" id="PF18738">
    <property type="entry name" value="HEPN_DZIP3"/>
    <property type="match status" value="1"/>
</dbReference>
<dbReference type="SMART" id="SM00248">
    <property type="entry name" value="ANK"/>
    <property type="match status" value="18"/>
</dbReference>
<sequence length="1547" mass="178372">MKLDNSTKEMLISMVQHDRQLLEHEETVTELYQEIEKLTKQANEQSTSTKVEISGIKEEIWQKEEQILENKTDIQTLDIDLHRIEKKIDEKFRVQEDRNVQQDVMNKDMESGMQEIRSEIQKNRSGMLENRRDIQRLDTQNQARRNTIDSSTNHSLVTMATEISSEEFNYIKISFLIIKISSCVVRLKFDQEFHPDCLQFTLNRSKHSLRRLKTKRIINLHQWTLLFPLIGKPSSENFDITLMICLISNLTDIHIGMKLPLPTQVSVGDDLSRIRHYRNTIAHTDSFINDAKFNIYWVDISQALHRLGGGLFDEEIIQLRKMLLKSQTSDSLHYKQVQKQLVEATEKERPPELQLNDPIHKNFNDCFKNKIKDWKKDDEKFFETAATRKILGVVKETTVTVISGNSGMGKTATAHHIALHLQQHEGYYILPISEPKDIETYYVEGLTQIFVIDDICGVFNVDQHLINSWDRVSSHIQSLFKKNKHFRILVTCRLQITKSPQFEKLSDKLNLKECNLLSKDFACTYYEKRKIASYHMDKEHMRKLSRKTICSLDMFPFLCNIFGKSEDKDMKMFECPIQYFEEQFDQMQFQNEECFLGLALLVIYNNTIKTKVFKDDNTDTGFKEIFEKVPESLRLSKHPLKLNVFTKLKTLIDTYITLYIDNNESVITSKHDIIFDSLSLYFGRKMANNLVKYATPKFISDRIQFESLNEKHDKYTILIPPLLEHLYFNRMEEEIIKKNFYDVFRNAQFHFKSYQEKFIDFFSKKKDIMEPLQHNRWPIYLSSMYGCSIVVQFLLEQQTASDLQHYSDDKSSLEIYVDDSDNEDDDLKLDQNQIRHKTAPLVAACTEGHLEIVQILVKYGYDIDVVKEGILSPLFAACYNGHKNIVQFLLACDCKVDLEDHHCQTALHGACMKNNTDIVSLLLERGFCINKASFRNTQTPLFIACKHGYLEVVNILLKYNRGIDTCNYLIEKGHKDKAEELTSNKCDLHFINSLGSTALHEACSADHTQALDEEDDTLSNEGEKDGIQLDDNKVDNRIHDKTETFRKRIVESLLDNNVNPCIVDHRGYTALHMAAESGYSAIVDVLLKKLLEINQMALVNEDKPVDLHKTVIPPLFASSSKRVVNVFVQHNCNINVLDSHGRNALHYASEKGFLEVVEYLYDNGCKLNVFSATGRSVLHAACRGEKEDIVEFYLKKGCYVDHSDNKDETPLFVACARSNLKVVNILINYDCDVNKVGDGGNNALQKVCLNGHAEIANILLKNKININQANNSYKTPLFYACVHGYKDVVSLLIQNKCEVNIPNKEGHIALHLSCLLGNLQITQILLQNHSNINQTDNLKQTPLHMAAREGYSDVVELLIKHSCEINACDINGRNALHAACKQEEENDDPYELKGLLEYIRQETYHKDVVALLLQSRCDANKRDNFGQMPLHLACEKSIYIYKKCITDIVKLLLESGSDINKCDESHRSQLLIACENGDRSEEIVKVLVDKNCDINIKDGNGQTALEICKSKGYTSIAESLLNSQNSKMRLLRKIFEFINFFIEYISY</sequence>
<evidence type="ECO:0000259" key="5">
    <source>
        <dbReference type="Pfam" id="PF18738"/>
    </source>
</evidence>
<feature type="repeat" description="ANK" evidence="3">
    <location>
        <begin position="1066"/>
        <end position="1098"/>
    </location>
</feature>
<dbReference type="Pfam" id="PF12796">
    <property type="entry name" value="Ank_2"/>
    <property type="match status" value="5"/>
</dbReference>
<evidence type="ECO:0000256" key="4">
    <source>
        <dbReference type="SAM" id="Coils"/>
    </source>
</evidence>
<feature type="repeat" description="ANK" evidence="3">
    <location>
        <begin position="1338"/>
        <end position="1370"/>
    </location>
</feature>
<dbReference type="PRINTS" id="PR01415">
    <property type="entry name" value="ANKYRIN"/>
</dbReference>
<dbReference type="InterPro" id="IPR051165">
    <property type="entry name" value="Multifunctional_ANK_Repeat"/>
</dbReference>
<feature type="repeat" description="ANK" evidence="3">
    <location>
        <begin position="836"/>
        <end position="868"/>
    </location>
</feature>
<dbReference type="PANTHER" id="PTHR24123">
    <property type="entry name" value="ANKYRIN REPEAT-CONTAINING"/>
    <property type="match status" value="1"/>
</dbReference>
<dbReference type="PROSITE" id="PS50297">
    <property type="entry name" value="ANK_REP_REGION"/>
    <property type="match status" value="7"/>
</dbReference>
<dbReference type="Proteomes" id="UP000507470">
    <property type="component" value="Unassembled WGS sequence"/>
</dbReference>
<evidence type="ECO:0000256" key="1">
    <source>
        <dbReference type="ARBA" id="ARBA00022737"/>
    </source>
</evidence>
<feature type="repeat" description="ANK" evidence="3">
    <location>
        <begin position="1140"/>
        <end position="1172"/>
    </location>
</feature>
<dbReference type="Gene3D" id="1.25.40.20">
    <property type="entry name" value="Ankyrin repeat-containing domain"/>
    <property type="match status" value="6"/>
</dbReference>
<evidence type="ECO:0000259" key="6">
    <source>
        <dbReference type="Pfam" id="PF20720"/>
    </source>
</evidence>
<dbReference type="InterPro" id="IPR002110">
    <property type="entry name" value="Ankyrin_rpt"/>
</dbReference>
<feature type="repeat" description="ANK" evidence="3">
    <location>
        <begin position="1272"/>
        <end position="1304"/>
    </location>
</feature>
<feature type="domain" description="Novel STAND NTPase 3" evidence="6">
    <location>
        <begin position="381"/>
        <end position="536"/>
    </location>
</feature>
<feature type="repeat" description="ANK" evidence="3">
    <location>
        <begin position="1305"/>
        <end position="1337"/>
    </location>
</feature>
<name>A0A6J8CUR7_MYTCO</name>
<dbReference type="InterPro" id="IPR049050">
    <property type="entry name" value="nSTAND3"/>
</dbReference>
<feature type="repeat" description="ANK" evidence="3">
    <location>
        <begin position="1173"/>
        <end position="1205"/>
    </location>
</feature>
<evidence type="ECO:0000313" key="8">
    <source>
        <dbReference type="Proteomes" id="UP000507470"/>
    </source>
</evidence>
<feature type="repeat" description="ANK" evidence="3">
    <location>
        <begin position="1465"/>
        <end position="1499"/>
    </location>
</feature>